<dbReference type="SUPFAM" id="SSF52518">
    <property type="entry name" value="Thiamin diphosphate-binding fold (THDP-binding)"/>
    <property type="match status" value="1"/>
</dbReference>
<dbReference type="Gene3D" id="3.40.50.920">
    <property type="match status" value="1"/>
</dbReference>
<dbReference type="AlphaFoldDB" id="E1K0X3"/>
<dbReference type="NCBIfam" id="TIGR03710">
    <property type="entry name" value="OAFO_sf"/>
    <property type="match status" value="1"/>
</dbReference>
<dbReference type="InterPro" id="IPR029061">
    <property type="entry name" value="THDP-binding"/>
</dbReference>
<comment type="caution">
    <text evidence="4">The sequence shown here is derived from an EMBL/GenBank/DDBJ whole genome shotgun (WGS) entry which is preliminary data.</text>
</comment>
<sequence length="559" mass="59190">MGEASVNIVIGGEAGQGLVTVGEFLSRALVRAGYAIVVTQDYLSRIRGGHNTYAIRVDSREVTAPTEGIDLLVALSAQTLSLLGDRLTPRALVLADAAHGLGDHPGLAVPYKKLCPKPLFENTAALGVLGSLLCLDPAWIIGLIREKFAKKGDRIVSDNLAVFQAATDWTAAQNTSFACLAPAQSRGKRVMLNGNTAIALGGLAAGVNFGSFYPMTPGTSVMQALIDHSDRMGVVCEQAEDEIAAVIMAIGASYAGARPLVSTSGGGFALMVEGVSLSGMLETPITIVVAQRPGPATGLPTRTEQADLDLALHAGHGEFPRAIFAPGTVEQCFHLAHRAVDTAERFQSPVFILTDQFLADSSRDVVPFDLAALPQVARPLMTMADPAGYQRYAVTDSGVSPRLVPGFTEATVVLDSDEHTPDGHITEDLSVRVTMQEKRMRKLTGLTRAALPPDLYGNADGATLLVCWGTTLGAAQEAAAIRNAQGEKTAVLHFSQVYPLASDAFLPILETAKRTVMVEGNFAGQLARLIRRETGSVCDALITRFDGLPFTADYILERL</sequence>
<dbReference type="InterPro" id="IPR050722">
    <property type="entry name" value="Pyruvate:ferred/Flavod_OxRd"/>
</dbReference>
<keyword evidence="1" id="KW-0560">Oxidoreductase</keyword>
<dbReference type="CDD" id="cd07034">
    <property type="entry name" value="TPP_PYR_PFOR_IOR-alpha_like"/>
    <property type="match status" value="1"/>
</dbReference>
<dbReference type="InterPro" id="IPR002869">
    <property type="entry name" value="Pyrv_flavodox_OxRed_cen"/>
</dbReference>
<evidence type="ECO:0000259" key="3">
    <source>
        <dbReference type="Pfam" id="PF01855"/>
    </source>
</evidence>
<dbReference type="InterPro" id="IPR019752">
    <property type="entry name" value="Pyrv/ketoisovalerate_OxRed_cat"/>
</dbReference>
<name>E1K0X3_SOLFR</name>
<dbReference type="eggNOG" id="COG1014">
    <property type="taxonomic scope" value="Bacteria"/>
</dbReference>
<evidence type="ECO:0000313" key="4">
    <source>
        <dbReference type="EMBL" id="EFL49738.1"/>
    </source>
</evidence>
<evidence type="ECO:0000313" key="5">
    <source>
        <dbReference type="Proteomes" id="UP000006250"/>
    </source>
</evidence>
<dbReference type="InterPro" id="IPR009014">
    <property type="entry name" value="Transketo_C/PFOR_II"/>
</dbReference>
<dbReference type="Gene3D" id="3.40.50.970">
    <property type="match status" value="1"/>
</dbReference>
<dbReference type="InterPro" id="IPR022367">
    <property type="entry name" value="2-oxoacid/accept_OxRdtase_asu"/>
</dbReference>
<dbReference type="EMBL" id="AECZ01000034">
    <property type="protein sequence ID" value="EFL49738.1"/>
    <property type="molecule type" value="Genomic_DNA"/>
</dbReference>
<evidence type="ECO:0000256" key="1">
    <source>
        <dbReference type="ARBA" id="ARBA00023002"/>
    </source>
</evidence>
<dbReference type="FunFam" id="3.40.50.970:FF:000022">
    <property type="entry name" value="2-oxoglutarate ferredoxin oxidoreductase alpha subunit"/>
    <property type="match status" value="1"/>
</dbReference>
<dbReference type="PANTHER" id="PTHR32154">
    <property type="entry name" value="PYRUVATE-FLAVODOXIN OXIDOREDUCTASE-RELATED"/>
    <property type="match status" value="1"/>
</dbReference>
<dbReference type="SUPFAM" id="SSF52922">
    <property type="entry name" value="TK C-terminal domain-like"/>
    <property type="match status" value="1"/>
</dbReference>
<dbReference type="eggNOG" id="COG0674">
    <property type="taxonomic scope" value="Bacteria"/>
</dbReference>
<feature type="domain" description="Pyruvate/ketoisovalerate oxidoreductase catalytic" evidence="2">
    <location>
        <begin position="14"/>
        <end position="166"/>
    </location>
</feature>
<dbReference type="RefSeq" id="WP_005996114.1">
    <property type="nucleotide sequence ID" value="NZ_AECZ01000034.1"/>
</dbReference>
<proteinExistence type="predicted"/>
<keyword evidence="4" id="KW-0670">Pyruvate</keyword>
<dbReference type="GO" id="GO:0016903">
    <property type="term" value="F:oxidoreductase activity, acting on the aldehyde or oxo group of donors"/>
    <property type="evidence" value="ECO:0007669"/>
    <property type="project" value="InterPro"/>
</dbReference>
<dbReference type="SUPFAM" id="SSF53323">
    <property type="entry name" value="Pyruvate-ferredoxin oxidoreductase, PFOR, domain III"/>
    <property type="match status" value="1"/>
</dbReference>
<dbReference type="PANTHER" id="PTHR32154:SF20">
    <property type="entry name" value="2-OXOGLUTARATE OXIDOREDUCTASE SUBUNIT KORA"/>
    <property type="match status" value="1"/>
</dbReference>
<feature type="domain" description="Pyruvate flavodoxin/ferredoxin oxidoreductase pyrimidine binding" evidence="3">
    <location>
        <begin position="203"/>
        <end position="435"/>
    </location>
</feature>
<dbReference type="InterPro" id="IPR002880">
    <property type="entry name" value="Pyrv_Fd/Flavodoxin_OxRdtase_N"/>
</dbReference>
<accession>E1K0X3</accession>
<dbReference type="STRING" id="596151.DesfrDRAFT_3523"/>
<reference evidence="4 5" key="1">
    <citation type="submission" date="2010-08" db="EMBL/GenBank/DDBJ databases">
        <title>The draft genome of Desulfovibrio fructosovorans JJ.</title>
        <authorList>
            <consortium name="US DOE Joint Genome Institute (JGI-PGF)"/>
            <person name="Lucas S."/>
            <person name="Copeland A."/>
            <person name="Lapidus A."/>
            <person name="Cheng J.-F."/>
            <person name="Bruce D."/>
            <person name="Goodwin L."/>
            <person name="Pitluck S."/>
            <person name="Land M.L."/>
            <person name="Hauser L."/>
            <person name="Chang Y.-J."/>
            <person name="Jeffries C."/>
            <person name="Wall J.D."/>
            <person name="Stahl D.A."/>
            <person name="Arkin A.P."/>
            <person name="Dehal P."/>
            <person name="Stolyar S.M."/>
            <person name="Hazen T.C."/>
            <person name="Woyke T.J."/>
        </authorList>
    </citation>
    <scope>NUCLEOTIDE SEQUENCE [LARGE SCALE GENOMIC DNA]</scope>
    <source>
        <strain evidence="4 5">JJ</strain>
    </source>
</reference>
<dbReference type="GO" id="GO:0006979">
    <property type="term" value="P:response to oxidative stress"/>
    <property type="evidence" value="ECO:0007669"/>
    <property type="project" value="TreeGrafter"/>
</dbReference>
<evidence type="ECO:0000259" key="2">
    <source>
        <dbReference type="Pfam" id="PF01558"/>
    </source>
</evidence>
<protein>
    <submittedName>
        <fullName evidence="4">Pyruvate flavodoxin/ferredoxin oxidoreductase domain protein</fullName>
    </submittedName>
</protein>
<dbReference type="Pfam" id="PF01558">
    <property type="entry name" value="POR"/>
    <property type="match status" value="1"/>
</dbReference>
<dbReference type="Gene3D" id="3.40.920.10">
    <property type="entry name" value="Pyruvate-ferredoxin oxidoreductase, PFOR, domain III"/>
    <property type="match status" value="1"/>
</dbReference>
<dbReference type="OrthoDB" id="9794954at2"/>
<dbReference type="Proteomes" id="UP000006250">
    <property type="component" value="Unassembled WGS sequence"/>
</dbReference>
<gene>
    <name evidence="4" type="ORF">DesfrDRAFT_3523</name>
</gene>
<organism evidence="4 5">
    <name type="scientific">Solidesulfovibrio fructosivorans JJ]</name>
    <dbReference type="NCBI Taxonomy" id="596151"/>
    <lineage>
        <taxon>Bacteria</taxon>
        <taxon>Pseudomonadati</taxon>
        <taxon>Thermodesulfobacteriota</taxon>
        <taxon>Desulfovibrionia</taxon>
        <taxon>Desulfovibrionales</taxon>
        <taxon>Desulfovibrionaceae</taxon>
        <taxon>Solidesulfovibrio</taxon>
    </lineage>
</organism>
<keyword evidence="5" id="KW-1185">Reference proteome</keyword>
<dbReference type="Pfam" id="PF01855">
    <property type="entry name" value="POR_N"/>
    <property type="match status" value="1"/>
</dbReference>